<sequence>MDLSSINPVVLIASLMVAATPILLAAIGELVVEKSGVLNLGVEGMMIVGAVSGFAIAVTTQNPYLGMLAAIVAGALVALIFAALTQLLMANQVASGLALTLFGLGFSALVGQNYVGIVPPRTPKLDFGPLTDLPVVGRIIFGHDILVYISLLIVAATWFWLNKTQGGRVLRAVGENHDSAHALGYKVTRVRILAIMFGGACAGLGGAYLSLVRVPSWTEGMTAGAGWIALALVVFASWRPWRVLAGAYLFGGIMVLQLNLQAAGFRIPVEYLSMSPYLITIVVLVIMSSSRGRRSMAAPGSLGRSFHAAG</sequence>
<feature type="transmembrane region" description="Helical" evidence="6">
    <location>
        <begin position="135"/>
        <end position="161"/>
    </location>
</feature>
<keyword evidence="8" id="KW-1185">Reference proteome</keyword>
<evidence type="ECO:0000256" key="3">
    <source>
        <dbReference type="ARBA" id="ARBA00022692"/>
    </source>
</evidence>
<dbReference type="Proteomes" id="UP000245911">
    <property type="component" value="Unassembled WGS sequence"/>
</dbReference>
<dbReference type="GO" id="GO:0005886">
    <property type="term" value="C:plasma membrane"/>
    <property type="evidence" value="ECO:0007669"/>
    <property type="project" value="UniProtKB-SubCell"/>
</dbReference>
<evidence type="ECO:0000256" key="5">
    <source>
        <dbReference type="ARBA" id="ARBA00023136"/>
    </source>
</evidence>
<evidence type="ECO:0000256" key="1">
    <source>
        <dbReference type="ARBA" id="ARBA00004651"/>
    </source>
</evidence>
<evidence type="ECO:0000313" key="7">
    <source>
        <dbReference type="EMBL" id="PVH30044.1"/>
    </source>
</evidence>
<dbReference type="Pfam" id="PF02653">
    <property type="entry name" value="BPD_transp_2"/>
    <property type="match status" value="1"/>
</dbReference>
<reference evidence="7 8" key="1">
    <citation type="submission" date="2018-04" db="EMBL/GenBank/DDBJ databases">
        <title>Pararhodobacter oceanense sp. nov., isolated from marine intertidal sediment.</title>
        <authorList>
            <person name="Wang X.-L."/>
            <person name="Du Z.-J."/>
        </authorList>
    </citation>
    <scope>NUCLEOTIDE SEQUENCE [LARGE SCALE GENOMIC DNA]</scope>
    <source>
        <strain evidence="7 8">AM505</strain>
    </source>
</reference>
<dbReference type="CDD" id="cd06580">
    <property type="entry name" value="TM_PBP1_transp_TpRbsC_like"/>
    <property type="match status" value="1"/>
</dbReference>
<comment type="subcellular location">
    <subcellularLocation>
        <location evidence="1">Cell membrane</location>
        <topology evidence="1">Multi-pass membrane protein</topology>
    </subcellularLocation>
</comment>
<feature type="transmembrane region" description="Helical" evidence="6">
    <location>
        <begin position="217"/>
        <end position="236"/>
    </location>
</feature>
<feature type="transmembrane region" description="Helical" evidence="6">
    <location>
        <begin position="64"/>
        <end position="84"/>
    </location>
</feature>
<dbReference type="OrthoDB" id="9792579at2"/>
<evidence type="ECO:0000256" key="2">
    <source>
        <dbReference type="ARBA" id="ARBA00022475"/>
    </source>
</evidence>
<feature type="transmembrane region" description="Helical" evidence="6">
    <location>
        <begin position="6"/>
        <end position="25"/>
    </location>
</feature>
<name>A0A2T8HXA7_9RHOB</name>
<proteinExistence type="predicted"/>
<dbReference type="RefSeq" id="WP_116556448.1">
    <property type="nucleotide sequence ID" value="NZ_JBLWXM010000006.1"/>
</dbReference>
<keyword evidence="5 6" id="KW-0472">Membrane</keyword>
<dbReference type="InterPro" id="IPR001851">
    <property type="entry name" value="ABC_transp_permease"/>
</dbReference>
<dbReference type="PANTHER" id="PTHR43370">
    <property type="entry name" value="SUGAR ABC TRANSPORTER INTEGRAL MEMBRANE PROTEIN-RELATED"/>
    <property type="match status" value="1"/>
</dbReference>
<feature type="transmembrane region" description="Helical" evidence="6">
    <location>
        <begin position="269"/>
        <end position="287"/>
    </location>
</feature>
<feature type="transmembrane region" description="Helical" evidence="6">
    <location>
        <begin position="37"/>
        <end position="58"/>
    </location>
</feature>
<dbReference type="AlphaFoldDB" id="A0A2T8HXA7"/>
<protein>
    <submittedName>
        <fullName evidence="7">ABC transporter permease</fullName>
    </submittedName>
</protein>
<dbReference type="EMBL" id="QDKM01000001">
    <property type="protein sequence ID" value="PVH30044.1"/>
    <property type="molecule type" value="Genomic_DNA"/>
</dbReference>
<accession>A0A2T8HXA7</accession>
<feature type="transmembrane region" description="Helical" evidence="6">
    <location>
        <begin position="96"/>
        <end position="115"/>
    </location>
</feature>
<feature type="transmembrane region" description="Helical" evidence="6">
    <location>
        <begin position="192"/>
        <end position="211"/>
    </location>
</feature>
<comment type="caution">
    <text evidence="7">The sequence shown here is derived from an EMBL/GenBank/DDBJ whole genome shotgun (WGS) entry which is preliminary data.</text>
</comment>
<keyword evidence="3 6" id="KW-0812">Transmembrane</keyword>
<dbReference type="GO" id="GO:0022857">
    <property type="term" value="F:transmembrane transporter activity"/>
    <property type="evidence" value="ECO:0007669"/>
    <property type="project" value="InterPro"/>
</dbReference>
<evidence type="ECO:0000313" key="8">
    <source>
        <dbReference type="Proteomes" id="UP000245911"/>
    </source>
</evidence>
<dbReference type="PANTHER" id="PTHR43370:SF2">
    <property type="entry name" value="ABC TRANSPORTER PERMEASE PROTEIN"/>
    <property type="match status" value="1"/>
</dbReference>
<feature type="transmembrane region" description="Helical" evidence="6">
    <location>
        <begin position="243"/>
        <end position="263"/>
    </location>
</feature>
<evidence type="ECO:0000256" key="4">
    <source>
        <dbReference type="ARBA" id="ARBA00022989"/>
    </source>
</evidence>
<keyword evidence="4 6" id="KW-1133">Transmembrane helix</keyword>
<evidence type="ECO:0000256" key="6">
    <source>
        <dbReference type="SAM" id="Phobius"/>
    </source>
</evidence>
<keyword evidence="2" id="KW-1003">Cell membrane</keyword>
<organism evidence="7 8">
    <name type="scientific">Pararhodobacter oceanensis</name>
    <dbReference type="NCBI Taxonomy" id="2172121"/>
    <lineage>
        <taxon>Bacteria</taxon>
        <taxon>Pseudomonadati</taxon>
        <taxon>Pseudomonadota</taxon>
        <taxon>Alphaproteobacteria</taxon>
        <taxon>Rhodobacterales</taxon>
        <taxon>Paracoccaceae</taxon>
        <taxon>Pararhodobacter</taxon>
    </lineage>
</organism>
<gene>
    <name evidence="7" type="ORF">DDE20_00205</name>
</gene>